<dbReference type="OrthoDB" id="9765680at2"/>
<dbReference type="Pfam" id="PF00501">
    <property type="entry name" value="AMP-binding"/>
    <property type="match status" value="1"/>
</dbReference>
<dbReference type="EMBL" id="FPBV01000025">
    <property type="protein sequence ID" value="SFV04815.1"/>
    <property type="molecule type" value="Genomic_DNA"/>
</dbReference>
<dbReference type="GO" id="GO:0016878">
    <property type="term" value="F:acid-thiol ligase activity"/>
    <property type="evidence" value="ECO:0007669"/>
    <property type="project" value="UniProtKB-ARBA"/>
</dbReference>
<dbReference type="Gene3D" id="3.40.50.12780">
    <property type="entry name" value="N-terminal domain of ligase-like"/>
    <property type="match status" value="1"/>
</dbReference>
<dbReference type="InterPro" id="IPR025110">
    <property type="entry name" value="AMP-bd_C"/>
</dbReference>
<dbReference type="InterPro" id="IPR020845">
    <property type="entry name" value="AMP-binding_CS"/>
</dbReference>
<protein>
    <submittedName>
        <fullName evidence="3">Fatty-acyl-CoA synthase</fullName>
    </submittedName>
</protein>
<sequence length="559" mass="62249">MPDRHFEFWPKDVPKSLTVPRTTLFDNLEVSARRYPDKVAIHYYGHAIRYSELYRDVNHFAGFLQHDLGVAKGDRVLLYMQNSPSFVVAYYAILRADAVVVPVNPMNVTEELVFYIEDAEPKVAIVGQELFPRIQPLVGQGTLQRVVVAAYSDYLGPDADPDTPEFVAAPRIPLHDAAAVAWRDALALERSPAPAQAVADDLAVLPYTSGTTGRPKGCMHTHATVQANTVGGVVWSAMTQDAVVLATLPLFHVTGMVHSMHAPIFAGSTIVLMTRWNRDLAGRLISRHQCTGWINISTMVVDFLANPNLPQYDLSSLKRIGGGGAPLPQAVGERLYELTGLRYAEGYGLSETISQTHSNPPDRPKLQCAGIPVFDVDARVIDPDTLRELGPGEQGEIVVSGPQVFLGYWRRPEETERAFVQVDGKRFFRTGDIGYVDEEGYFFIVDRLKRMINASGFKVWPTEVESILFRHPAVEQACVVGVPDPRRGETVKAYIVLKPSHRGQVTEEEIIAWSREHMAAYKCPRMVAFVDALPLSGTGKVMWRLLQEEERKRYQEAQG</sequence>
<feature type="domain" description="AMP-dependent synthetase/ligase" evidence="1">
    <location>
        <begin position="29"/>
        <end position="409"/>
    </location>
</feature>
<dbReference type="InterPro" id="IPR050237">
    <property type="entry name" value="ATP-dep_AMP-bd_enzyme"/>
</dbReference>
<keyword evidence="4" id="KW-1185">Reference proteome</keyword>
<dbReference type="STRING" id="392015.SAMN05421543_12521"/>
<dbReference type="eggNOG" id="COG0318">
    <property type="taxonomic scope" value="Bacteria"/>
</dbReference>
<feature type="domain" description="AMP-binding enzyme C-terminal" evidence="2">
    <location>
        <begin position="463"/>
        <end position="540"/>
    </location>
</feature>
<organism evidence="3 4">
    <name type="scientific">Alicyclobacillus macrosporangiidus</name>
    <dbReference type="NCBI Taxonomy" id="392015"/>
    <lineage>
        <taxon>Bacteria</taxon>
        <taxon>Bacillati</taxon>
        <taxon>Bacillota</taxon>
        <taxon>Bacilli</taxon>
        <taxon>Bacillales</taxon>
        <taxon>Alicyclobacillaceae</taxon>
        <taxon>Alicyclobacillus</taxon>
    </lineage>
</organism>
<dbReference type="PANTHER" id="PTHR43767">
    <property type="entry name" value="LONG-CHAIN-FATTY-ACID--COA LIGASE"/>
    <property type="match status" value="1"/>
</dbReference>
<evidence type="ECO:0000313" key="4">
    <source>
        <dbReference type="Proteomes" id="UP000183508"/>
    </source>
</evidence>
<dbReference type="PROSITE" id="PS00455">
    <property type="entry name" value="AMP_BINDING"/>
    <property type="match status" value="1"/>
</dbReference>
<dbReference type="InterPro" id="IPR045851">
    <property type="entry name" value="AMP-bd_C_sf"/>
</dbReference>
<dbReference type="RefSeq" id="WP_139234763.1">
    <property type="nucleotide sequence ID" value="NZ_FPBV01000025.1"/>
</dbReference>
<proteinExistence type="predicted"/>
<dbReference type="Proteomes" id="UP000183508">
    <property type="component" value="Unassembled WGS sequence"/>
</dbReference>
<dbReference type="Pfam" id="PF13193">
    <property type="entry name" value="AMP-binding_C"/>
    <property type="match status" value="1"/>
</dbReference>
<dbReference type="InterPro" id="IPR000873">
    <property type="entry name" value="AMP-dep_synth/lig_dom"/>
</dbReference>
<evidence type="ECO:0000259" key="2">
    <source>
        <dbReference type="Pfam" id="PF13193"/>
    </source>
</evidence>
<evidence type="ECO:0000259" key="1">
    <source>
        <dbReference type="Pfam" id="PF00501"/>
    </source>
</evidence>
<dbReference type="InterPro" id="IPR042099">
    <property type="entry name" value="ANL_N_sf"/>
</dbReference>
<gene>
    <name evidence="3" type="ORF">SAMN05421543_12521</name>
</gene>
<dbReference type="NCBIfam" id="NF006181">
    <property type="entry name" value="PRK08314.1"/>
    <property type="match status" value="1"/>
</dbReference>
<name>A0A1I7L5A1_9BACL</name>
<dbReference type="AlphaFoldDB" id="A0A1I7L5A1"/>
<reference evidence="4" key="1">
    <citation type="submission" date="2016-10" db="EMBL/GenBank/DDBJ databases">
        <authorList>
            <person name="Varghese N."/>
        </authorList>
    </citation>
    <scope>NUCLEOTIDE SEQUENCE [LARGE SCALE GENOMIC DNA]</scope>
    <source>
        <strain evidence="4">DSM 17980</strain>
    </source>
</reference>
<dbReference type="SUPFAM" id="SSF56801">
    <property type="entry name" value="Acetyl-CoA synthetase-like"/>
    <property type="match status" value="1"/>
</dbReference>
<evidence type="ECO:0000313" key="3">
    <source>
        <dbReference type="EMBL" id="SFV04815.1"/>
    </source>
</evidence>
<dbReference type="Gene3D" id="3.30.300.30">
    <property type="match status" value="1"/>
</dbReference>
<dbReference type="PANTHER" id="PTHR43767:SF1">
    <property type="entry name" value="NONRIBOSOMAL PEPTIDE SYNTHASE PES1 (EUROFUNG)-RELATED"/>
    <property type="match status" value="1"/>
</dbReference>
<accession>A0A1I7L5A1</accession>